<feature type="transmembrane region" description="Helical" evidence="5">
    <location>
        <begin position="242"/>
        <end position="264"/>
    </location>
</feature>
<evidence type="ECO:0000256" key="1">
    <source>
        <dbReference type="ARBA" id="ARBA00004141"/>
    </source>
</evidence>
<dbReference type="GO" id="GO:0005886">
    <property type="term" value="C:plasma membrane"/>
    <property type="evidence" value="ECO:0007669"/>
    <property type="project" value="TreeGrafter"/>
</dbReference>
<sequence length="319" mass="31948">MALLENAALLGVGVLSLWFGAKWLVDAASRLAGAAGISPLVIGLTVVAFGTSAPEIAVSVTAALEGQGDVSVGNVIGSNVFNIGVILGIVAILAPFRVTETLLRRDAVAMAGATGIAALVLANRIVSRLEGALLVGLLAGYLVVIGLAVRRSPAPDDDAVAETASSSADIRVKYGPESGRLVVGLVLVAVGGRLLVDSATAIALSFGVSAWLVGVTVVAAGTSLPELVTSIVATRQGDVTIAAGNVIGSNVFNLLGVLGLAALVRPTVVDPAVFPSLAWLIALTVIATVLVATGRRVTRLEGVVLVAVGVGYWLASAVV</sequence>
<keyword evidence="4 5" id="KW-0472">Membrane</keyword>
<keyword evidence="2 5" id="KW-0812">Transmembrane</keyword>
<dbReference type="STRING" id="308853.SAMN05421752_101276"/>
<evidence type="ECO:0000313" key="7">
    <source>
        <dbReference type="EMBL" id="SIR61615.1"/>
    </source>
</evidence>
<dbReference type="OrthoDB" id="142185at2157"/>
<name>A0A1N7CDD9_9EURY</name>
<reference evidence="8" key="1">
    <citation type="submission" date="2017-01" db="EMBL/GenBank/DDBJ databases">
        <authorList>
            <person name="Varghese N."/>
            <person name="Submissions S."/>
        </authorList>
    </citation>
    <scope>NUCLEOTIDE SEQUENCE [LARGE SCALE GENOMIC DNA]</scope>
    <source>
        <strain evidence="8">type strain: HArc-</strain>
    </source>
</reference>
<organism evidence="7 8">
    <name type="scientific">Natronorubrum thiooxidans</name>
    <dbReference type="NCBI Taxonomy" id="308853"/>
    <lineage>
        <taxon>Archaea</taxon>
        <taxon>Methanobacteriati</taxon>
        <taxon>Methanobacteriota</taxon>
        <taxon>Stenosarchaea group</taxon>
        <taxon>Halobacteria</taxon>
        <taxon>Halobacteriales</taxon>
        <taxon>Natrialbaceae</taxon>
        <taxon>Natronorubrum</taxon>
    </lineage>
</organism>
<dbReference type="GO" id="GO:0005262">
    <property type="term" value="F:calcium channel activity"/>
    <property type="evidence" value="ECO:0007669"/>
    <property type="project" value="TreeGrafter"/>
</dbReference>
<gene>
    <name evidence="7" type="ORF">SAMN05421752_101276</name>
</gene>
<dbReference type="Gene3D" id="1.20.1420.30">
    <property type="entry name" value="NCX, central ion-binding region"/>
    <property type="match status" value="2"/>
</dbReference>
<feature type="transmembrane region" description="Helical" evidence="5">
    <location>
        <begin position="132"/>
        <end position="149"/>
    </location>
</feature>
<dbReference type="GO" id="GO:0006874">
    <property type="term" value="P:intracellular calcium ion homeostasis"/>
    <property type="evidence" value="ECO:0007669"/>
    <property type="project" value="TreeGrafter"/>
</dbReference>
<evidence type="ECO:0000256" key="5">
    <source>
        <dbReference type="SAM" id="Phobius"/>
    </source>
</evidence>
<evidence type="ECO:0000256" key="2">
    <source>
        <dbReference type="ARBA" id="ARBA00022692"/>
    </source>
</evidence>
<dbReference type="AlphaFoldDB" id="A0A1N7CDD9"/>
<feature type="domain" description="Sodium/calcium exchanger membrane region" evidence="6">
    <location>
        <begin position="7"/>
        <end position="144"/>
    </location>
</feature>
<dbReference type="Proteomes" id="UP000185936">
    <property type="component" value="Unassembled WGS sequence"/>
</dbReference>
<feature type="transmembrane region" description="Helical" evidence="5">
    <location>
        <begin position="202"/>
        <end position="221"/>
    </location>
</feature>
<dbReference type="RefSeq" id="WP_076607380.1">
    <property type="nucleotide sequence ID" value="NZ_FTNR01000001.1"/>
</dbReference>
<feature type="transmembrane region" description="Helical" evidence="5">
    <location>
        <begin position="276"/>
        <end position="293"/>
    </location>
</feature>
<feature type="transmembrane region" description="Helical" evidence="5">
    <location>
        <begin position="300"/>
        <end position="318"/>
    </location>
</feature>
<evidence type="ECO:0000259" key="6">
    <source>
        <dbReference type="Pfam" id="PF01699"/>
    </source>
</evidence>
<dbReference type="InterPro" id="IPR004481">
    <property type="entry name" value="K/Na/Ca-exchanger"/>
</dbReference>
<dbReference type="NCBIfam" id="TIGR00367">
    <property type="entry name" value="calcium/sodium antiporter"/>
    <property type="match status" value="1"/>
</dbReference>
<dbReference type="PANTHER" id="PTHR10846:SF8">
    <property type="entry name" value="INNER MEMBRANE PROTEIN YRBG"/>
    <property type="match status" value="1"/>
</dbReference>
<feature type="domain" description="Sodium/calcium exchanger membrane region" evidence="6">
    <location>
        <begin position="181"/>
        <end position="311"/>
    </location>
</feature>
<feature type="transmembrane region" description="Helical" evidence="5">
    <location>
        <begin position="37"/>
        <end position="64"/>
    </location>
</feature>
<dbReference type="PANTHER" id="PTHR10846">
    <property type="entry name" value="SODIUM/POTASSIUM/CALCIUM EXCHANGER"/>
    <property type="match status" value="1"/>
</dbReference>
<feature type="transmembrane region" description="Helical" evidence="5">
    <location>
        <begin position="76"/>
        <end position="96"/>
    </location>
</feature>
<feature type="transmembrane region" description="Helical" evidence="5">
    <location>
        <begin position="108"/>
        <end position="126"/>
    </location>
</feature>
<feature type="transmembrane region" description="Helical" evidence="5">
    <location>
        <begin position="6"/>
        <end position="25"/>
    </location>
</feature>
<dbReference type="GO" id="GO:0008273">
    <property type="term" value="F:calcium, potassium:sodium antiporter activity"/>
    <property type="evidence" value="ECO:0007669"/>
    <property type="project" value="TreeGrafter"/>
</dbReference>
<accession>A0A1N7CDD9</accession>
<dbReference type="EMBL" id="FTNR01000001">
    <property type="protein sequence ID" value="SIR61615.1"/>
    <property type="molecule type" value="Genomic_DNA"/>
</dbReference>
<dbReference type="InterPro" id="IPR004837">
    <property type="entry name" value="NaCa_Exmemb"/>
</dbReference>
<protein>
    <submittedName>
        <fullName evidence="7">Cation:H+ antiporter</fullName>
    </submittedName>
</protein>
<comment type="subcellular location">
    <subcellularLocation>
        <location evidence="1">Membrane</location>
        <topology evidence="1">Multi-pass membrane protein</topology>
    </subcellularLocation>
</comment>
<evidence type="ECO:0000256" key="3">
    <source>
        <dbReference type="ARBA" id="ARBA00022989"/>
    </source>
</evidence>
<proteinExistence type="predicted"/>
<evidence type="ECO:0000256" key="4">
    <source>
        <dbReference type="ARBA" id="ARBA00023136"/>
    </source>
</evidence>
<dbReference type="InterPro" id="IPR044880">
    <property type="entry name" value="NCX_ion-bd_dom_sf"/>
</dbReference>
<dbReference type="Pfam" id="PF01699">
    <property type="entry name" value="Na_Ca_ex"/>
    <property type="match status" value="2"/>
</dbReference>
<evidence type="ECO:0000313" key="8">
    <source>
        <dbReference type="Proteomes" id="UP000185936"/>
    </source>
</evidence>
<keyword evidence="3 5" id="KW-1133">Transmembrane helix</keyword>
<keyword evidence="8" id="KW-1185">Reference proteome</keyword>